<proteinExistence type="predicted"/>
<feature type="region of interest" description="Disordered" evidence="1">
    <location>
        <begin position="1"/>
        <end position="50"/>
    </location>
</feature>
<name>A0A5E4MYU4_9HEMI</name>
<accession>A0A5E4MYU4</accession>
<feature type="compositionally biased region" description="Low complexity" evidence="1">
    <location>
        <begin position="375"/>
        <end position="392"/>
    </location>
</feature>
<protein>
    <submittedName>
        <fullName evidence="2">Uncharacterized protein</fullName>
    </submittedName>
</protein>
<feature type="compositionally biased region" description="Basic residues" evidence="1">
    <location>
        <begin position="93"/>
        <end position="103"/>
    </location>
</feature>
<feature type="region of interest" description="Disordered" evidence="1">
    <location>
        <begin position="368"/>
        <end position="395"/>
    </location>
</feature>
<gene>
    <name evidence="2" type="ORF">CINCED_3A016314</name>
</gene>
<organism evidence="2 3">
    <name type="scientific">Cinara cedri</name>
    <dbReference type="NCBI Taxonomy" id="506608"/>
    <lineage>
        <taxon>Eukaryota</taxon>
        <taxon>Metazoa</taxon>
        <taxon>Ecdysozoa</taxon>
        <taxon>Arthropoda</taxon>
        <taxon>Hexapoda</taxon>
        <taxon>Insecta</taxon>
        <taxon>Pterygota</taxon>
        <taxon>Neoptera</taxon>
        <taxon>Paraneoptera</taxon>
        <taxon>Hemiptera</taxon>
        <taxon>Sternorrhyncha</taxon>
        <taxon>Aphidomorpha</taxon>
        <taxon>Aphidoidea</taxon>
        <taxon>Aphididae</taxon>
        <taxon>Lachninae</taxon>
        <taxon>Cinara</taxon>
    </lineage>
</organism>
<feature type="region of interest" description="Disordered" evidence="1">
    <location>
        <begin position="84"/>
        <end position="103"/>
    </location>
</feature>
<reference evidence="2 3" key="1">
    <citation type="submission" date="2019-08" db="EMBL/GenBank/DDBJ databases">
        <authorList>
            <person name="Alioto T."/>
            <person name="Alioto T."/>
            <person name="Gomez Garrido J."/>
        </authorList>
    </citation>
    <scope>NUCLEOTIDE SEQUENCE [LARGE SCALE GENOMIC DNA]</scope>
</reference>
<sequence>MEMPKEELVTTTTLSPKALAKDVGSPKTPVRSMFEDSSDDSDDIESPNFPHLIPVHSRRNSYDYDMDDVRIGWDDGCGSICYKDDEQDDKNNRNIKRRKRGKLFSERRHRSFSHRFQNSSPSPIRSTINTAQVQAELNDYLGCILSCLSAKKRKRQLMKSKINAAGSSKNDSTENNDINQFLNDNADDDIMFTFSQAIEKKLENDAICKINNITKEKENSVSIDGISPLKNNNTINNNDNNTYHIAKKFKAITTNHINDENTFLNNITDNKDDFSSMFNDCEDDLFSAIDFARIDQQTLSTIEDTTSLSIAPNSNQVLDDQQQNNIYCNKTQFKNTQALITSTSNNNTNSVLWRRSVSSSSIVKRQLQPTSLKPSNDINNSLISNNSKNNGNAVSTKRYCTPAEIEEKKNCARRLLMLKFKSKNKSCS</sequence>
<evidence type="ECO:0000313" key="3">
    <source>
        <dbReference type="Proteomes" id="UP000325440"/>
    </source>
</evidence>
<dbReference type="AlphaFoldDB" id="A0A5E4MYU4"/>
<dbReference type="EMBL" id="CABPRJ010001449">
    <property type="protein sequence ID" value="VVC37533.1"/>
    <property type="molecule type" value="Genomic_DNA"/>
</dbReference>
<keyword evidence="3" id="KW-1185">Reference proteome</keyword>
<dbReference type="Proteomes" id="UP000325440">
    <property type="component" value="Unassembled WGS sequence"/>
</dbReference>
<evidence type="ECO:0000256" key="1">
    <source>
        <dbReference type="SAM" id="MobiDB-lite"/>
    </source>
</evidence>
<evidence type="ECO:0000313" key="2">
    <source>
        <dbReference type="EMBL" id="VVC37533.1"/>
    </source>
</evidence>
<dbReference type="OrthoDB" id="6614137at2759"/>
<feature type="compositionally biased region" description="Acidic residues" evidence="1">
    <location>
        <begin position="36"/>
        <end position="45"/>
    </location>
</feature>